<evidence type="ECO:0000313" key="10">
    <source>
        <dbReference type="EMBL" id="EIC30854.1"/>
    </source>
</evidence>
<dbReference type="Gene3D" id="3.30.1330.60">
    <property type="entry name" value="OmpA-like domain"/>
    <property type="match status" value="1"/>
</dbReference>
<dbReference type="Pfam" id="PF00691">
    <property type="entry name" value="OmpA"/>
    <property type="match status" value="1"/>
</dbReference>
<dbReference type="PROSITE" id="PS51123">
    <property type="entry name" value="OMPA_2"/>
    <property type="match status" value="1"/>
</dbReference>
<accession>H8GNU8</accession>
<evidence type="ECO:0000313" key="11">
    <source>
        <dbReference type="Proteomes" id="UP000005090"/>
    </source>
</evidence>
<sequence>MRKKRKNRANEAIHHDRWLVSYADFVTLLFAFFVVMYALSASNESQYQAVSQSIRTAFLEKKHQVIILEEALRERVDHVSPIALDEEWVADSRQLQQASDQLTQQLGEQIKDQLVAVSKGNSWIELQMNSELLFLSGSADLSANSLPVLKKVAEILKPLPNQIQVEGHTDNLPIGTSKFPSNWELSSARATTVVRELIKNGINPPRLSAIGYSEFHPVADNNIEAGRFKNRRVSLLIISQDYSRDRLHSINANRPAAGGQDQNLSASAKP</sequence>
<comment type="subcellular location">
    <subcellularLocation>
        <location evidence="1">Cell membrane</location>
        <topology evidence="1">Single-pass membrane protein</topology>
    </subcellularLocation>
</comment>
<keyword evidence="11" id="KW-1185">Reference proteome</keyword>
<keyword evidence="5 8" id="KW-1133">Transmembrane helix</keyword>
<keyword evidence="4 8" id="KW-0812">Transmembrane</keyword>
<dbReference type="InterPro" id="IPR036737">
    <property type="entry name" value="OmpA-like_sf"/>
</dbReference>
<evidence type="ECO:0000256" key="8">
    <source>
        <dbReference type="SAM" id="Phobius"/>
    </source>
</evidence>
<gene>
    <name evidence="10" type="ORF">Metal_3180</name>
</gene>
<dbReference type="EMBL" id="CM001475">
    <property type="protein sequence ID" value="EIC30854.1"/>
    <property type="molecule type" value="Genomic_DNA"/>
</dbReference>
<organism evidence="10 11">
    <name type="scientific">Methylomicrobium album BG8</name>
    <dbReference type="NCBI Taxonomy" id="686340"/>
    <lineage>
        <taxon>Bacteria</taxon>
        <taxon>Pseudomonadati</taxon>
        <taxon>Pseudomonadota</taxon>
        <taxon>Gammaproteobacteria</taxon>
        <taxon>Methylococcales</taxon>
        <taxon>Methylococcaceae</taxon>
        <taxon>Methylomicrobium</taxon>
    </lineage>
</organism>
<comment type="similarity">
    <text evidence="2">Belongs to the MotB family.</text>
</comment>
<dbReference type="AlphaFoldDB" id="H8GNU8"/>
<evidence type="ECO:0000259" key="9">
    <source>
        <dbReference type="PROSITE" id="PS51123"/>
    </source>
</evidence>
<dbReference type="Proteomes" id="UP000005090">
    <property type="component" value="Chromosome"/>
</dbReference>
<dbReference type="eggNOG" id="COG1360">
    <property type="taxonomic scope" value="Bacteria"/>
</dbReference>
<keyword evidence="10" id="KW-0282">Flagellum</keyword>
<dbReference type="GO" id="GO:0005886">
    <property type="term" value="C:plasma membrane"/>
    <property type="evidence" value="ECO:0007669"/>
    <property type="project" value="UniProtKB-SubCell"/>
</dbReference>
<proteinExistence type="inferred from homology"/>
<feature type="domain" description="OmpA-like" evidence="9">
    <location>
        <begin position="121"/>
        <end position="241"/>
    </location>
</feature>
<dbReference type="PANTHER" id="PTHR30329">
    <property type="entry name" value="STATOR ELEMENT OF FLAGELLAR MOTOR COMPLEX"/>
    <property type="match status" value="1"/>
</dbReference>
<evidence type="ECO:0000256" key="5">
    <source>
        <dbReference type="ARBA" id="ARBA00022989"/>
    </source>
</evidence>
<evidence type="ECO:0000256" key="6">
    <source>
        <dbReference type="ARBA" id="ARBA00023136"/>
    </source>
</evidence>
<dbReference type="HOGENOM" id="CLU_016890_0_0_6"/>
<name>H8GNU8_METAL</name>
<keyword evidence="6 7" id="KW-0472">Membrane</keyword>
<keyword evidence="10" id="KW-0966">Cell projection</keyword>
<evidence type="ECO:0000256" key="4">
    <source>
        <dbReference type="ARBA" id="ARBA00022692"/>
    </source>
</evidence>
<dbReference type="InterPro" id="IPR050330">
    <property type="entry name" value="Bact_OuterMem_StrucFunc"/>
</dbReference>
<feature type="transmembrane region" description="Helical" evidence="8">
    <location>
        <begin position="20"/>
        <end position="39"/>
    </location>
</feature>
<keyword evidence="10" id="KW-0969">Cilium</keyword>
<evidence type="ECO:0000256" key="1">
    <source>
        <dbReference type="ARBA" id="ARBA00004162"/>
    </source>
</evidence>
<evidence type="ECO:0000256" key="3">
    <source>
        <dbReference type="ARBA" id="ARBA00022475"/>
    </source>
</evidence>
<dbReference type="PANTHER" id="PTHR30329:SF20">
    <property type="entry name" value="EXPORTED PROTEIN"/>
    <property type="match status" value="1"/>
</dbReference>
<dbReference type="SUPFAM" id="SSF103088">
    <property type="entry name" value="OmpA-like"/>
    <property type="match status" value="1"/>
</dbReference>
<dbReference type="InterPro" id="IPR025713">
    <property type="entry name" value="MotB-like_N_dom"/>
</dbReference>
<evidence type="ECO:0000256" key="2">
    <source>
        <dbReference type="ARBA" id="ARBA00008914"/>
    </source>
</evidence>
<dbReference type="CDD" id="cd07185">
    <property type="entry name" value="OmpA_C-like"/>
    <property type="match status" value="1"/>
</dbReference>
<dbReference type="InterPro" id="IPR006665">
    <property type="entry name" value="OmpA-like"/>
</dbReference>
<evidence type="ECO:0000256" key="7">
    <source>
        <dbReference type="PROSITE-ProRule" id="PRU00473"/>
    </source>
</evidence>
<keyword evidence="3" id="KW-1003">Cell membrane</keyword>
<protein>
    <submittedName>
        <fullName evidence="10">Flagellar motor protein</fullName>
    </submittedName>
</protein>
<reference evidence="10 11" key="1">
    <citation type="journal article" date="2013" name="Genome Announc.">
        <title>Genome Sequence of the Obligate Gammaproteobacterial Methanotroph Methylomicrobium album Strain BG8.</title>
        <authorList>
            <person name="Kits K.D."/>
            <person name="Kalyuzhnaya M.G."/>
            <person name="Klotz M.G."/>
            <person name="Jetten M.S."/>
            <person name="Op den Camp H.J."/>
            <person name="Vuilleumier S."/>
            <person name="Bringel F."/>
            <person name="Dispirito A.A."/>
            <person name="Murrell J.C."/>
            <person name="Bruce D."/>
            <person name="Cheng J.F."/>
            <person name="Copeland A."/>
            <person name="Goodwin L."/>
            <person name="Hauser L."/>
            <person name="Lajus A."/>
            <person name="Land M.L."/>
            <person name="Lapidus A."/>
            <person name="Lucas S."/>
            <person name="Medigue C."/>
            <person name="Pitluck S."/>
            <person name="Woyke T."/>
            <person name="Zeytun A."/>
            <person name="Stein L.Y."/>
        </authorList>
    </citation>
    <scope>NUCLEOTIDE SEQUENCE [LARGE SCALE GENOMIC DNA]</scope>
    <source>
        <strain evidence="10 11">BG8</strain>
    </source>
</reference>
<dbReference type="STRING" id="686340.Metal_3180"/>
<dbReference type="Pfam" id="PF13677">
    <property type="entry name" value="MotB_plug"/>
    <property type="match status" value="1"/>
</dbReference>
<dbReference type="RefSeq" id="WP_005373754.1">
    <property type="nucleotide sequence ID" value="NZ_CM001475.1"/>
</dbReference>